<gene>
    <name evidence="2" type="ORF">LWI28_028092</name>
</gene>
<evidence type="ECO:0000313" key="3">
    <source>
        <dbReference type="Proteomes" id="UP001064489"/>
    </source>
</evidence>
<dbReference type="EMBL" id="JAJSOW010000002">
    <property type="protein sequence ID" value="KAI9199138.1"/>
    <property type="molecule type" value="Genomic_DNA"/>
</dbReference>
<feature type="region of interest" description="Disordered" evidence="1">
    <location>
        <begin position="1"/>
        <end position="46"/>
    </location>
</feature>
<name>A0AAD5JHC7_ACENE</name>
<organism evidence="2 3">
    <name type="scientific">Acer negundo</name>
    <name type="common">Box elder</name>
    <dbReference type="NCBI Taxonomy" id="4023"/>
    <lineage>
        <taxon>Eukaryota</taxon>
        <taxon>Viridiplantae</taxon>
        <taxon>Streptophyta</taxon>
        <taxon>Embryophyta</taxon>
        <taxon>Tracheophyta</taxon>
        <taxon>Spermatophyta</taxon>
        <taxon>Magnoliopsida</taxon>
        <taxon>eudicotyledons</taxon>
        <taxon>Gunneridae</taxon>
        <taxon>Pentapetalae</taxon>
        <taxon>rosids</taxon>
        <taxon>malvids</taxon>
        <taxon>Sapindales</taxon>
        <taxon>Sapindaceae</taxon>
        <taxon>Hippocastanoideae</taxon>
        <taxon>Acereae</taxon>
        <taxon>Acer</taxon>
    </lineage>
</organism>
<protein>
    <submittedName>
        <fullName evidence="2">Uncharacterized protein</fullName>
    </submittedName>
</protein>
<reference evidence="2 3" key="1">
    <citation type="journal article" date="2022" name="Plant J.">
        <title>Strategies of tolerance reflected in two North American maple genomes.</title>
        <authorList>
            <person name="McEvoy S.L."/>
            <person name="Sezen U.U."/>
            <person name="Trouern-Trend A."/>
            <person name="McMahon S.M."/>
            <person name="Schaberg P.G."/>
            <person name="Yang J."/>
            <person name="Wegrzyn J.L."/>
            <person name="Swenson N.G."/>
        </authorList>
    </citation>
    <scope>NUCLEOTIDE SEQUENCE [LARGE SCALE GENOMIC DNA]</scope>
    <source>
        <strain evidence="2">91603</strain>
    </source>
</reference>
<accession>A0AAD5JHC7</accession>
<evidence type="ECO:0000256" key="1">
    <source>
        <dbReference type="SAM" id="MobiDB-lite"/>
    </source>
</evidence>
<proteinExistence type="predicted"/>
<comment type="caution">
    <text evidence="2">The sequence shown here is derived from an EMBL/GenBank/DDBJ whole genome shotgun (WGS) entry which is preliminary data.</text>
</comment>
<dbReference type="Proteomes" id="UP001064489">
    <property type="component" value="Chromosome 13"/>
</dbReference>
<sequence>MTHEDVNIVGDDCADTGEDGHANTMGDDFENPNVNPLASDPELQQEDNVPMSNLVSRVVNSTIPPSSKSSLVAGMKSFKKLDFQSSITAPPLLIDLGLL</sequence>
<keyword evidence="3" id="KW-1185">Reference proteome</keyword>
<evidence type="ECO:0000313" key="2">
    <source>
        <dbReference type="EMBL" id="KAI9199138.1"/>
    </source>
</evidence>
<dbReference type="AlphaFoldDB" id="A0AAD5JHC7"/>